<dbReference type="PANTHER" id="PTHR14520:SF4">
    <property type="entry name" value="LARGE RIBOSOMAL SUBUNIT PROTEIN ML63"/>
    <property type="match status" value="1"/>
</dbReference>
<name>A0A154PNB1_DUFNO</name>
<dbReference type="Proteomes" id="UP000076502">
    <property type="component" value="Unassembled WGS sequence"/>
</dbReference>
<evidence type="ECO:0000313" key="2">
    <source>
        <dbReference type="Proteomes" id="UP000076502"/>
    </source>
</evidence>
<dbReference type="InterPro" id="IPR016576">
    <property type="entry name" value="Ribosomal_mL63"/>
</dbReference>
<dbReference type="GO" id="GO:0032543">
    <property type="term" value="P:mitochondrial translation"/>
    <property type="evidence" value="ECO:0007669"/>
    <property type="project" value="TreeGrafter"/>
</dbReference>
<evidence type="ECO:0000313" key="1">
    <source>
        <dbReference type="EMBL" id="KZC13356.1"/>
    </source>
</evidence>
<dbReference type="GO" id="GO:0003735">
    <property type="term" value="F:structural constituent of ribosome"/>
    <property type="evidence" value="ECO:0007669"/>
    <property type="project" value="TreeGrafter"/>
</dbReference>
<sequence>MRLASVFFYKVHNIPYRFRGKYRREKKPTIKDIMNMKWDIEREQQNMLLLRHPYITAEQSFGHMKDVKQEKSDKLIQFWHEEKNVKFSKRITIADRLNYYMVNESWD</sequence>
<protein>
    <recommendedName>
        <fullName evidence="3">Ribosomal protein 63, mitochondrial</fullName>
    </recommendedName>
</protein>
<dbReference type="Pfam" id="PF14978">
    <property type="entry name" value="MRP-63"/>
    <property type="match status" value="1"/>
</dbReference>
<keyword evidence="2" id="KW-1185">Reference proteome</keyword>
<dbReference type="EMBL" id="KQ434999">
    <property type="protein sequence ID" value="KZC13356.1"/>
    <property type="molecule type" value="Genomic_DNA"/>
</dbReference>
<proteinExistence type="predicted"/>
<reference evidence="1 2" key="1">
    <citation type="submission" date="2015-07" db="EMBL/GenBank/DDBJ databases">
        <title>The genome of Dufourea novaeangliae.</title>
        <authorList>
            <person name="Pan H."/>
            <person name="Kapheim K."/>
        </authorList>
    </citation>
    <scope>NUCLEOTIDE SEQUENCE [LARGE SCALE GENOMIC DNA]</scope>
    <source>
        <strain evidence="1">0120121106</strain>
        <tissue evidence="1">Whole body</tissue>
    </source>
</reference>
<dbReference type="AlphaFoldDB" id="A0A154PNB1"/>
<dbReference type="OrthoDB" id="6019958at2759"/>
<dbReference type="OMA" id="EHIMFLL"/>
<dbReference type="GO" id="GO:0005761">
    <property type="term" value="C:mitochondrial ribosome"/>
    <property type="evidence" value="ECO:0007669"/>
    <property type="project" value="InterPro"/>
</dbReference>
<organism evidence="1 2">
    <name type="scientific">Dufourea novaeangliae</name>
    <name type="common">Sweat bee</name>
    <dbReference type="NCBI Taxonomy" id="178035"/>
    <lineage>
        <taxon>Eukaryota</taxon>
        <taxon>Metazoa</taxon>
        <taxon>Ecdysozoa</taxon>
        <taxon>Arthropoda</taxon>
        <taxon>Hexapoda</taxon>
        <taxon>Insecta</taxon>
        <taxon>Pterygota</taxon>
        <taxon>Neoptera</taxon>
        <taxon>Endopterygota</taxon>
        <taxon>Hymenoptera</taxon>
        <taxon>Apocrita</taxon>
        <taxon>Aculeata</taxon>
        <taxon>Apoidea</taxon>
        <taxon>Anthophila</taxon>
        <taxon>Halictidae</taxon>
        <taxon>Rophitinae</taxon>
        <taxon>Dufourea</taxon>
    </lineage>
</organism>
<accession>A0A154PNB1</accession>
<dbReference type="PANTHER" id="PTHR14520">
    <property type="entry name" value="MITOCHONDRIAL RIBOSOMAL PROTEIN 63"/>
    <property type="match status" value="1"/>
</dbReference>
<evidence type="ECO:0008006" key="3">
    <source>
        <dbReference type="Google" id="ProtNLM"/>
    </source>
</evidence>
<gene>
    <name evidence="1" type="ORF">WN55_05954</name>
</gene>